<comment type="caution">
    <text evidence="5">The sequence shown here is derived from an EMBL/GenBank/DDBJ whole genome shotgun (WGS) entry which is preliminary data.</text>
</comment>
<dbReference type="SUPFAM" id="SSF46785">
    <property type="entry name" value="Winged helix' DNA-binding domain"/>
    <property type="match status" value="2"/>
</dbReference>
<keyword evidence="2" id="KW-0238">DNA-binding</keyword>
<dbReference type="Pfam" id="PF13404">
    <property type="entry name" value="HTH_AsnC-type"/>
    <property type="match status" value="2"/>
</dbReference>
<evidence type="ECO:0000259" key="4">
    <source>
        <dbReference type="PROSITE" id="PS50956"/>
    </source>
</evidence>
<evidence type="ECO:0000256" key="2">
    <source>
        <dbReference type="ARBA" id="ARBA00023125"/>
    </source>
</evidence>
<dbReference type="InterPro" id="IPR036388">
    <property type="entry name" value="WH-like_DNA-bd_sf"/>
</dbReference>
<keyword evidence="1" id="KW-0805">Transcription regulation</keyword>
<evidence type="ECO:0000313" key="6">
    <source>
        <dbReference type="Proteomes" id="UP001612415"/>
    </source>
</evidence>
<dbReference type="Gene3D" id="1.10.10.10">
    <property type="entry name" value="Winged helix-like DNA-binding domain superfamily/Winged helix DNA-binding domain"/>
    <property type="match status" value="2"/>
</dbReference>
<evidence type="ECO:0000256" key="1">
    <source>
        <dbReference type="ARBA" id="ARBA00023015"/>
    </source>
</evidence>
<dbReference type="PANTHER" id="PTHR30154">
    <property type="entry name" value="LEUCINE-RESPONSIVE REGULATORY PROTEIN"/>
    <property type="match status" value="1"/>
</dbReference>
<dbReference type="Gene3D" id="3.30.70.920">
    <property type="match status" value="1"/>
</dbReference>
<gene>
    <name evidence="5" type="ORF">ACIA8P_27460</name>
</gene>
<name>A0ABW7Y8B3_STRCE</name>
<dbReference type="InterPro" id="IPR019888">
    <property type="entry name" value="Tscrpt_reg_AsnC-like"/>
</dbReference>
<dbReference type="PROSITE" id="PS50956">
    <property type="entry name" value="HTH_ASNC_2"/>
    <property type="match status" value="1"/>
</dbReference>
<feature type="domain" description="HTH asnC-type" evidence="4">
    <location>
        <begin position="2"/>
        <end position="45"/>
    </location>
</feature>
<evidence type="ECO:0000313" key="5">
    <source>
        <dbReference type="EMBL" id="MFI5678355.1"/>
    </source>
</evidence>
<dbReference type="Pfam" id="PF01037">
    <property type="entry name" value="AsnC_trans_reg"/>
    <property type="match status" value="1"/>
</dbReference>
<keyword evidence="3" id="KW-0804">Transcription</keyword>
<keyword evidence="6" id="KW-1185">Reference proteome</keyword>
<dbReference type="InterPro" id="IPR011008">
    <property type="entry name" value="Dimeric_a/b-barrel"/>
</dbReference>
<dbReference type="SMART" id="SM00344">
    <property type="entry name" value="HTH_ASNC"/>
    <property type="match status" value="2"/>
</dbReference>
<dbReference type="RefSeq" id="WP_398658912.1">
    <property type="nucleotide sequence ID" value="NZ_JBITDC010000011.1"/>
</dbReference>
<proteinExistence type="predicted"/>
<accession>A0ABW7Y8B3</accession>
<sequence length="339" mass="35970">MLDDIDRGLIHALHIDGRAPFSTIAEVLGVSTQTVSRRYRRLCAEASLRVVGLADSHRAGRTQWLLRLTAVPHAAQDLADALARRADTSWVVLASGGTEIVALVHTPTADGQAGHALLLHDIPRTAGITAVSAHCVLHTYLGGPTAWPGRAQSLDAEQRRRLVPATAPARPAQQALTPADGDLLAALQRDGRASLTDLAAATGWSAATIARRMADLRAGGALFFDVELDNTLLGVTTQAMLWMAVAPAHLDHVARILAGHHELAYVAAVTGPNNLVAEALCPDPTALHRYLIEKVGAVEAIRGLETAPVLRMVKAIGPLPSRTRTAAPRRARTRTSPAR</sequence>
<dbReference type="PRINTS" id="PR00033">
    <property type="entry name" value="HTHASNC"/>
</dbReference>
<organism evidence="5 6">
    <name type="scientific">Streptomyces cellulosae</name>
    <dbReference type="NCBI Taxonomy" id="1968"/>
    <lineage>
        <taxon>Bacteria</taxon>
        <taxon>Bacillati</taxon>
        <taxon>Actinomycetota</taxon>
        <taxon>Actinomycetes</taxon>
        <taxon>Kitasatosporales</taxon>
        <taxon>Streptomycetaceae</taxon>
        <taxon>Streptomyces</taxon>
    </lineage>
</organism>
<protein>
    <submittedName>
        <fullName evidence="5">Lrp/AsnC family transcriptional regulator</fullName>
    </submittedName>
</protein>
<dbReference type="PANTHER" id="PTHR30154:SF34">
    <property type="entry name" value="TRANSCRIPTIONAL REGULATOR AZLB"/>
    <property type="match status" value="1"/>
</dbReference>
<dbReference type="EMBL" id="JBITDC010000011">
    <property type="protein sequence ID" value="MFI5678355.1"/>
    <property type="molecule type" value="Genomic_DNA"/>
</dbReference>
<dbReference type="SUPFAM" id="SSF54909">
    <property type="entry name" value="Dimeric alpha+beta barrel"/>
    <property type="match status" value="1"/>
</dbReference>
<dbReference type="Proteomes" id="UP001612415">
    <property type="component" value="Unassembled WGS sequence"/>
</dbReference>
<dbReference type="InterPro" id="IPR036390">
    <property type="entry name" value="WH_DNA-bd_sf"/>
</dbReference>
<reference evidence="5 6" key="1">
    <citation type="submission" date="2024-10" db="EMBL/GenBank/DDBJ databases">
        <title>The Natural Products Discovery Center: Release of the First 8490 Sequenced Strains for Exploring Actinobacteria Biosynthetic Diversity.</title>
        <authorList>
            <person name="Kalkreuter E."/>
            <person name="Kautsar S.A."/>
            <person name="Yang D."/>
            <person name="Bader C.D."/>
            <person name="Teijaro C.N."/>
            <person name="Fluegel L."/>
            <person name="Davis C.M."/>
            <person name="Simpson J.R."/>
            <person name="Lauterbach L."/>
            <person name="Steele A.D."/>
            <person name="Gui C."/>
            <person name="Meng S."/>
            <person name="Li G."/>
            <person name="Viehrig K."/>
            <person name="Ye F."/>
            <person name="Su P."/>
            <person name="Kiefer A.F."/>
            <person name="Nichols A."/>
            <person name="Cepeda A.J."/>
            <person name="Yan W."/>
            <person name="Fan B."/>
            <person name="Jiang Y."/>
            <person name="Adhikari A."/>
            <person name="Zheng C.-J."/>
            <person name="Schuster L."/>
            <person name="Cowan T.M."/>
            <person name="Smanski M.J."/>
            <person name="Chevrette M.G."/>
            <person name="De Carvalho L.P.S."/>
            <person name="Shen B."/>
        </authorList>
    </citation>
    <scope>NUCLEOTIDE SEQUENCE [LARGE SCALE GENOMIC DNA]</scope>
    <source>
        <strain evidence="5 6">NPDC051599</strain>
    </source>
</reference>
<dbReference type="InterPro" id="IPR000485">
    <property type="entry name" value="AsnC-type_HTH_dom"/>
</dbReference>
<evidence type="ECO:0000256" key="3">
    <source>
        <dbReference type="ARBA" id="ARBA00023163"/>
    </source>
</evidence>
<dbReference type="InterPro" id="IPR019887">
    <property type="entry name" value="Tscrpt_reg_AsnC/Lrp_C"/>
</dbReference>